<feature type="compositionally biased region" description="Polar residues" evidence="4">
    <location>
        <begin position="1"/>
        <end position="13"/>
    </location>
</feature>
<dbReference type="Pfam" id="PF04471">
    <property type="entry name" value="Mrr_cat"/>
    <property type="match status" value="1"/>
</dbReference>
<dbReference type="InterPro" id="IPR011335">
    <property type="entry name" value="Restrct_endonuc-II-like"/>
</dbReference>
<dbReference type="GO" id="GO:0004519">
    <property type="term" value="F:endonuclease activity"/>
    <property type="evidence" value="ECO:0007669"/>
    <property type="project" value="InterPro"/>
</dbReference>
<dbReference type="Proteomes" id="UP000885744">
    <property type="component" value="Unassembled WGS sequence"/>
</dbReference>
<dbReference type="GO" id="GO:0003677">
    <property type="term" value="F:DNA binding"/>
    <property type="evidence" value="ECO:0007669"/>
    <property type="project" value="InterPro"/>
</dbReference>
<dbReference type="InterPro" id="IPR007560">
    <property type="entry name" value="Restrct_endonuc_IV_Mrr"/>
</dbReference>
<dbReference type="GO" id="GO:0009307">
    <property type="term" value="P:DNA restriction-modification system"/>
    <property type="evidence" value="ECO:0007669"/>
    <property type="project" value="InterPro"/>
</dbReference>
<dbReference type="AlphaFoldDB" id="A0A7C1NMI6"/>
<accession>A0A7C1NMI6</accession>
<organism evidence="6">
    <name type="scientific">candidate division WWE3 bacterium</name>
    <dbReference type="NCBI Taxonomy" id="2053526"/>
    <lineage>
        <taxon>Bacteria</taxon>
        <taxon>Katanobacteria</taxon>
    </lineage>
</organism>
<evidence type="ECO:0000313" key="6">
    <source>
        <dbReference type="EMBL" id="HEB14106.1"/>
    </source>
</evidence>
<dbReference type="EMBL" id="DRHH01000074">
    <property type="protein sequence ID" value="HEB14106.1"/>
    <property type="molecule type" value="Genomic_DNA"/>
</dbReference>
<feature type="region of interest" description="Disordered" evidence="4">
    <location>
        <begin position="1"/>
        <end position="22"/>
    </location>
</feature>
<keyword evidence="2 3" id="KW-0067">ATP-binding</keyword>
<reference evidence="6" key="1">
    <citation type="journal article" date="2020" name="mSystems">
        <title>Genome- and Community-Level Interaction Insights into Carbon Utilization and Element Cycling Functions of Hydrothermarchaeota in Hydrothermal Sediment.</title>
        <authorList>
            <person name="Zhou Z."/>
            <person name="Liu Y."/>
            <person name="Xu W."/>
            <person name="Pan J."/>
            <person name="Luo Z.H."/>
            <person name="Li M."/>
        </authorList>
    </citation>
    <scope>NUCLEOTIDE SEQUENCE [LARGE SCALE GENOMIC DNA]</scope>
    <source>
        <strain evidence="6">HyVt-365</strain>
    </source>
</reference>
<feature type="domain" description="ATP-cone" evidence="5">
    <location>
        <begin position="9"/>
        <end position="90"/>
    </location>
</feature>
<protein>
    <submittedName>
        <fullName evidence="6">ATPase</fullName>
    </submittedName>
</protein>
<evidence type="ECO:0000256" key="1">
    <source>
        <dbReference type="ARBA" id="ARBA00022741"/>
    </source>
</evidence>
<dbReference type="Pfam" id="PF03477">
    <property type="entry name" value="ATP-cone"/>
    <property type="match status" value="1"/>
</dbReference>
<gene>
    <name evidence="6" type="ORF">ENI09_01715</name>
</gene>
<evidence type="ECO:0000259" key="5">
    <source>
        <dbReference type="PROSITE" id="PS51161"/>
    </source>
</evidence>
<dbReference type="Gene3D" id="3.40.1350.10">
    <property type="match status" value="1"/>
</dbReference>
<dbReference type="SUPFAM" id="SSF52980">
    <property type="entry name" value="Restriction endonuclease-like"/>
    <property type="match status" value="1"/>
</dbReference>
<proteinExistence type="predicted"/>
<dbReference type="InterPro" id="IPR011856">
    <property type="entry name" value="tRNA_endonuc-like_dom_sf"/>
</dbReference>
<keyword evidence="1 3" id="KW-0547">Nucleotide-binding</keyword>
<dbReference type="GO" id="GO:0005524">
    <property type="term" value="F:ATP binding"/>
    <property type="evidence" value="ECO:0007669"/>
    <property type="project" value="UniProtKB-UniRule"/>
</dbReference>
<sequence>MPQKSPKQIQVTKASGEREPFLPEKVRESIKRSGASRELANDVLKLVEPELYDGITTHEIYQHVFQHLREIGTHVASKYSLKQSIMELGPSGYPFEKFLAKVMEAEGYQVAVGQKVRGKCVWHEVDVIAEKDGKKHLIEAKFHNESGLKTDTKVALYIYARFLDASSGDGFDEGWLVTNTKLTRDARIYCECVGLNYMSWDKPQGRSLRETVERSGLYPVTVLTTLNRREKSTLLGEGIVTCKDLLTNLKAIPKSKRSKVQEEAQKVCSFDNAS</sequence>
<name>A0A7C1NMI6_UNCKA</name>
<comment type="caution">
    <text evidence="6">The sequence shown here is derived from an EMBL/GenBank/DDBJ whole genome shotgun (WGS) entry which is preliminary data.</text>
</comment>
<evidence type="ECO:0000256" key="3">
    <source>
        <dbReference type="PROSITE-ProRule" id="PRU00492"/>
    </source>
</evidence>
<evidence type="ECO:0000256" key="2">
    <source>
        <dbReference type="ARBA" id="ARBA00022840"/>
    </source>
</evidence>
<dbReference type="CDD" id="cd22308">
    <property type="entry name" value="Af1548-like"/>
    <property type="match status" value="1"/>
</dbReference>
<dbReference type="PROSITE" id="PS51161">
    <property type="entry name" value="ATP_CONE"/>
    <property type="match status" value="1"/>
</dbReference>
<dbReference type="InterPro" id="IPR005144">
    <property type="entry name" value="ATP-cone_dom"/>
</dbReference>
<evidence type="ECO:0000256" key="4">
    <source>
        <dbReference type="SAM" id="MobiDB-lite"/>
    </source>
</evidence>